<reference evidence="2" key="2">
    <citation type="submission" date="2020-11" db="EMBL/GenBank/DDBJ databases">
        <authorList>
            <person name="McCartney M.A."/>
            <person name="Auch B."/>
            <person name="Kono T."/>
            <person name="Mallez S."/>
            <person name="Becker A."/>
            <person name="Gohl D.M."/>
            <person name="Silverstein K.A.T."/>
            <person name="Koren S."/>
            <person name="Bechman K.B."/>
            <person name="Herman A."/>
            <person name="Abrahante J.E."/>
            <person name="Garbe J."/>
        </authorList>
    </citation>
    <scope>NUCLEOTIDE SEQUENCE</scope>
    <source>
        <strain evidence="2">Duluth1</strain>
        <tissue evidence="2">Whole animal</tissue>
    </source>
</reference>
<name>A0A9D4KY07_DREPO</name>
<sequence length="120" mass="13338">MAFEKAVFFRSTLMPLTKRCCSAHALMLIQTQLISRSPHQRQEASVSQQSFSDTQPIENSSTDCPPELTLATMECTLTPRKNASLSSVITGASTYKIMCFKHGVTLRARCKAKQQVQVIL</sequence>
<evidence type="ECO:0000313" key="2">
    <source>
        <dbReference type="EMBL" id="KAH3847975.1"/>
    </source>
</evidence>
<proteinExistence type="predicted"/>
<reference evidence="2" key="1">
    <citation type="journal article" date="2019" name="bioRxiv">
        <title>The Genome of the Zebra Mussel, Dreissena polymorpha: A Resource for Invasive Species Research.</title>
        <authorList>
            <person name="McCartney M.A."/>
            <person name="Auch B."/>
            <person name="Kono T."/>
            <person name="Mallez S."/>
            <person name="Zhang Y."/>
            <person name="Obille A."/>
            <person name="Becker A."/>
            <person name="Abrahante J.E."/>
            <person name="Garbe J."/>
            <person name="Badalamenti J.P."/>
            <person name="Herman A."/>
            <person name="Mangelson H."/>
            <person name="Liachko I."/>
            <person name="Sullivan S."/>
            <person name="Sone E.D."/>
            <person name="Koren S."/>
            <person name="Silverstein K.A.T."/>
            <person name="Beckman K.B."/>
            <person name="Gohl D.M."/>
        </authorList>
    </citation>
    <scope>NUCLEOTIDE SEQUENCE</scope>
    <source>
        <strain evidence="2">Duluth1</strain>
        <tissue evidence="2">Whole animal</tissue>
    </source>
</reference>
<keyword evidence="3" id="KW-1185">Reference proteome</keyword>
<protein>
    <submittedName>
        <fullName evidence="2">Uncharacterized protein</fullName>
    </submittedName>
</protein>
<comment type="caution">
    <text evidence="2">The sequence shown here is derived from an EMBL/GenBank/DDBJ whole genome shotgun (WGS) entry which is preliminary data.</text>
</comment>
<dbReference type="AlphaFoldDB" id="A0A9D4KY07"/>
<gene>
    <name evidence="2" type="ORF">DPMN_090311</name>
</gene>
<feature type="region of interest" description="Disordered" evidence="1">
    <location>
        <begin position="39"/>
        <end position="65"/>
    </location>
</feature>
<evidence type="ECO:0000313" key="3">
    <source>
        <dbReference type="Proteomes" id="UP000828390"/>
    </source>
</evidence>
<dbReference type="EMBL" id="JAIWYP010000003">
    <property type="protein sequence ID" value="KAH3847975.1"/>
    <property type="molecule type" value="Genomic_DNA"/>
</dbReference>
<organism evidence="2 3">
    <name type="scientific">Dreissena polymorpha</name>
    <name type="common">Zebra mussel</name>
    <name type="synonym">Mytilus polymorpha</name>
    <dbReference type="NCBI Taxonomy" id="45954"/>
    <lineage>
        <taxon>Eukaryota</taxon>
        <taxon>Metazoa</taxon>
        <taxon>Spiralia</taxon>
        <taxon>Lophotrochozoa</taxon>
        <taxon>Mollusca</taxon>
        <taxon>Bivalvia</taxon>
        <taxon>Autobranchia</taxon>
        <taxon>Heteroconchia</taxon>
        <taxon>Euheterodonta</taxon>
        <taxon>Imparidentia</taxon>
        <taxon>Neoheterodontei</taxon>
        <taxon>Myida</taxon>
        <taxon>Dreissenoidea</taxon>
        <taxon>Dreissenidae</taxon>
        <taxon>Dreissena</taxon>
    </lineage>
</organism>
<dbReference type="Proteomes" id="UP000828390">
    <property type="component" value="Unassembled WGS sequence"/>
</dbReference>
<evidence type="ECO:0000256" key="1">
    <source>
        <dbReference type="SAM" id="MobiDB-lite"/>
    </source>
</evidence>
<feature type="compositionally biased region" description="Polar residues" evidence="1">
    <location>
        <begin position="39"/>
        <end position="63"/>
    </location>
</feature>
<accession>A0A9D4KY07</accession>